<name>A0A942UN91_9BACI</name>
<evidence type="ECO:0000313" key="1">
    <source>
        <dbReference type="EMBL" id="MBS4224556.1"/>
    </source>
</evidence>
<organism evidence="1 2">
    <name type="scientific">Lederbergia citrea</name>
    <dbReference type="NCBI Taxonomy" id="2833581"/>
    <lineage>
        <taxon>Bacteria</taxon>
        <taxon>Bacillati</taxon>
        <taxon>Bacillota</taxon>
        <taxon>Bacilli</taxon>
        <taxon>Bacillales</taxon>
        <taxon>Bacillaceae</taxon>
        <taxon>Lederbergia</taxon>
    </lineage>
</organism>
<dbReference type="Pfam" id="PF14398">
    <property type="entry name" value="ATPgrasp_YheCD"/>
    <property type="match status" value="1"/>
</dbReference>
<gene>
    <name evidence="1" type="ORF">KHA91_17745</name>
</gene>
<dbReference type="AlphaFoldDB" id="A0A942UN91"/>
<evidence type="ECO:0000313" key="2">
    <source>
        <dbReference type="Proteomes" id="UP000676456"/>
    </source>
</evidence>
<accession>A0A942UN91</accession>
<reference evidence="1 2" key="1">
    <citation type="submission" date="2021-05" db="EMBL/GenBank/DDBJ databases">
        <title>Novel Bacillus species.</title>
        <authorList>
            <person name="Liu G."/>
        </authorList>
    </citation>
    <scope>NUCLEOTIDE SEQUENCE [LARGE SCALE GENOMIC DNA]</scope>
    <source>
        <strain evidence="1 2">FJAT-49682</strain>
    </source>
</reference>
<dbReference type="Proteomes" id="UP000676456">
    <property type="component" value="Unassembled WGS sequence"/>
</dbReference>
<dbReference type="Gene3D" id="3.30.470.20">
    <property type="entry name" value="ATP-grasp fold, B domain"/>
    <property type="match status" value="1"/>
</dbReference>
<dbReference type="InterPro" id="IPR026838">
    <property type="entry name" value="YheC/D"/>
</dbReference>
<dbReference type="SUPFAM" id="SSF56059">
    <property type="entry name" value="Glutathione synthetase ATP-binding domain-like"/>
    <property type="match status" value="1"/>
</dbReference>
<proteinExistence type="predicted"/>
<protein>
    <submittedName>
        <fullName evidence="1">YheC/YheD family protein</fullName>
    </submittedName>
</protein>
<keyword evidence="2" id="KW-1185">Reference proteome</keyword>
<dbReference type="EMBL" id="JAGYPN010000004">
    <property type="protein sequence ID" value="MBS4224556.1"/>
    <property type="molecule type" value="Genomic_DNA"/>
</dbReference>
<sequence>MSNPLGKWKQKLLLQQNPLTAKSIPQTSIYSLANLLDFINRYEYIFVKHDTSGQGRGIFKVYKRNELYCFNGFSIQGDQINKCVPAIKDFHKVLHPFEKFGKLGNYIIQEGVKSLALNGLPISIRVHVQNLKGKWVIGGMYGKIGTAATIENGIVNAHRGAQVVSIDDLLSVHLKMGESDKKDAIDSLKKISITAAKVIATHFPCREYGIDFGLEPKGKPVLLEVNSTPGISGFAHIENKVIWKRIVKNRKIQNEIDS</sequence>
<dbReference type="RefSeq" id="WP_213099610.1">
    <property type="nucleotide sequence ID" value="NZ_JAGYPH010000004.1"/>
</dbReference>
<comment type="caution">
    <text evidence="1">The sequence shown here is derived from an EMBL/GenBank/DDBJ whole genome shotgun (WGS) entry which is preliminary data.</text>
</comment>